<evidence type="ECO:0000313" key="4">
    <source>
        <dbReference type="Proteomes" id="UP000199503"/>
    </source>
</evidence>
<dbReference type="Pfam" id="PF19916">
    <property type="entry name" value="VMAP-M0"/>
    <property type="match status" value="1"/>
</dbReference>
<evidence type="ECO:0000259" key="1">
    <source>
        <dbReference type="Pfam" id="PF19916"/>
    </source>
</evidence>
<dbReference type="Pfam" id="PF20028">
    <property type="entry name" value="VMAP-C"/>
    <property type="match status" value="1"/>
</dbReference>
<sequence length="595" mass="65735">MPHSPPTEHRTIVAVDVAEFTRPDRTVADQIAVQEGLYGVLRAALTAAGAVVDECDIEDRGDGALILIPPSVSKSELADKLPDRLAAEIRRHNATHARPAQFTLRVGLHAGDIRKNANGWVGNAVVQTFRILDSEEAKTELSRSGQLVAFIASSYFYDEVISQDPGSAPESYRRIDVSVKSFDGYAWLRLHGGRWEAGASPPALVAGPAHDDVVVRSLFPADEMKVLEGLLSGVETDRLPMLVRRATRARIPLPRFPSVWEAFLNLADVNADSDGIPPAIEFLELLAEELGADSAAELTEWVSQKIYNLRRTEQRQERRETRGPIPEQPFLHLMIVVELDAIDETRCVLSFWRQEDPLEWPPPRGGPHELAVGELERRIDEVIVQAESEWSDQAVSVALEFVMPRPLLQMPIMAWRKEYGSGYPRPLVYDYPLALRSLERMRSAHWHRIWRMRWESAVDDTPSIRRIHPYGPAEARENPIDAVLSESTWVGMVMDEPPSAHPDPSSGPDALTAALRAGVPLVVWHPRASAADLRDLVGRLVTGEGGISGVPARHRAAHLAATEDDLIRNLVVLLDDPNRKIGPGGPPPTSSGGLE</sequence>
<feature type="domain" description="vWA-MoxR associated protein middle region 0" evidence="1">
    <location>
        <begin position="219"/>
        <end position="319"/>
    </location>
</feature>
<name>A0A1H9PKI9_9PSEU</name>
<evidence type="ECO:0008006" key="5">
    <source>
        <dbReference type="Google" id="ProtNLM"/>
    </source>
</evidence>
<evidence type="ECO:0000313" key="3">
    <source>
        <dbReference type="EMBL" id="SER48083.1"/>
    </source>
</evidence>
<dbReference type="InterPro" id="IPR045450">
    <property type="entry name" value="VMAP_C"/>
</dbReference>
<proteinExistence type="predicted"/>
<organism evidence="3 4">
    <name type="scientific">Lentzea albida</name>
    <dbReference type="NCBI Taxonomy" id="65499"/>
    <lineage>
        <taxon>Bacteria</taxon>
        <taxon>Bacillati</taxon>
        <taxon>Actinomycetota</taxon>
        <taxon>Actinomycetes</taxon>
        <taxon>Pseudonocardiales</taxon>
        <taxon>Pseudonocardiaceae</taxon>
        <taxon>Lentzea</taxon>
    </lineage>
</organism>
<dbReference type="Gene3D" id="3.30.70.1230">
    <property type="entry name" value="Nucleotide cyclase"/>
    <property type="match status" value="1"/>
</dbReference>
<evidence type="ECO:0000259" key="2">
    <source>
        <dbReference type="Pfam" id="PF20028"/>
    </source>
</evidence>
<reference evidence="4" key="1">
    <citation type="submission" date="2016-10" db="EMBL/GenBank/DDBJ databases">
        <authorList>
            <person name="Varghese N."/>
            <person name="Submissions S."/>
        </authorList>
    </citation>
    <scope>NUCLEOTIDE SEQUENCE [LARGE SCALE GENOMIC DNA]</scope>
    <source>
        <strain evidence="4">DSM 44437</strain>
    </source>
</reference>
<dbReference type="InterPro" id="IPR029787">
    <property type="entry name" value="Nucleotide_cyclase"/>
</dbReference>
<dbReference type="RefSeq" id="WP_143091671.1">
    <property type="nucleotide sequence ID" value="NZ_FOFV01000009.1"/>
</dbReference>
<accession>A0A1H9PKI9</accession>
<dbReference type="OrthoDB" id="3867284at2"/>
<dbReference type="STRING" id="65499.SAMN04488000_109131"/>
<dbReference type="EMBL" id="FOFV01000009">
    <property type="protein sequence ID" value="SER48083.1"/>
    <property type="molecule type" value="Genomic_DNA"/>
</dbReference>
<dbReference type="AlphaFoldDB" id="A0A1H9PKI9"/>
<dbReference type="InterPro" id="IPR045555">
    <property type="entry name" value="VMAP-M0"/>
</dbReference>
<feature type="domain" description="vWA-MoxR associated protein C-terminal" evidence="2">
    <location>
        <begin position="346"/>
        <end position="577"/>
    </location>
</feature>
<protein>
    <recommendedName>
        <fullName evidence="5">Guanylate cyclase domain-containing protein</fullName>
    </recommendedName>
</protein>
<dbReference type="Proteomes" id="UP000199503">
    <property type="component" value="Unassembled WGS sequence"/>
</dbReference>
<gene>
    <name evidence="3" type="ORF">SAMN04488000_109131</name>
</gene>
<keyword evidence="4" id="KW-1185">Reference proteome</keyword>